<sequence length="299" mass="33474">MVSSSSRVPCVTDCIDLLLTLCQNALYSSRVAMNLYSASNVRRKSDFRGIGCFNVSWSWASRIISIYLFCLNFVADAHPDPSFSLAYACEDVQNYFAGVQHLRGEALKEKLYSIIAKHQSISYREVWDAIKILDAADVDEPEASPAVVEIYSLRVVPKLLAGKPEGWNMYLTKVSMGTIFWFVSDVRLRVRSEGFRRLPSKKGLKGPLKVPGEHLWPRSYGLNNGSSVTDLHNIRPADVNVNSSRGNKYYGECDVKSTTCLKPANKEASSGTETDKKRWAPPVEVFSFLSLSFFIAYVL</sequence>
<dbReference type="Pfam" id="PF04231">
    <property type="entry name" value="Endonuclease_1"/>
    <property type="match status" value="1"/>
</dbReference>
<dbReference type="InterPro" id="IPR007346">
    <property type="entry name" value="Endonuclease-I"/>
</dbReference>
<dbReference type="GO" id="GO:0016787">
    <property type="term" value="F:hydrolase activity"/>
    <property type="evidence" value="ECO:0007669"/>
    <property type="project" value="UniProtKB-KW"/>
</dbReference>
<proteinExistence type="predicted"/>
<evidence type="ECO:0000313" key="4">
    <source>
        <dbReference type="Proteomes" id="UP001642360"/>
    </source>
</evidence>
<evidence type="ECO:0000256" key="2">
    <source>
        <dbReference type="ARBA" id="ARBA00022801"/>
    </source>
</evidence>
<dbReference type="InterPro" id="IPR044925">
    <property type="entry name" value="His-Me_finger_sf"/>
</dbReference>
<reference evidence="3 4" key="1">
    <citation type="submission" date="2024-02" db="EMBL/GenBank/DDBJ databases">
        <authorList>
            <person name="Vignale AGUSTIN F."/>
            <person name="Sosa J E."/>
            <person name="Modenutti C."/>
        </authorList>
    </citation>
    <scope>NUCLEOTIDE SEQUENCE [LARGE SCALE GENOMIC DNA]</scope>
</reference>
<dbReference type="SUPFAM" id="SSF54060">
    <property type="entry name" value="His-Me finger endonucleases"/>
    <property type="match status" value="1"/>
</dbReference>
<keyword evidence="2" id="KW-0378">Hydrolase</keyword>
<dbReference type="PANTHER" id="PTHR33607:SF2">
    <property type="entry name" value="ENDONUCLEASE-1"/>
    <property type="match status" value="1"/>
</dbReference>
<keyword evidence="1" id="KW-0540">Nuclease</keyword>
<protein>
    <submittedName>
        <fullName evidence="3">Uncharacterized protein</fullName>
    </submittedName>
</protein>
<gene>
    <name evidence="3" type="ORF">ILEXP_LOCUS527</name>
</gene>
<name>A0ABC8QLT7_9AQUA</name>
<organism evidence="3 4">
    <name type="scientific">Ilex paraguariensis</name>
    <name type="common">yerba mate</name>
    <dbReference type="NCBI Taxonomy" id="185542"/>
    <lineage>
        <taxon>Eukaryota</taxon>
        <taxon>Viridiplantae</taxon>
        <taxon>Streptophyta</taxon>
        <taxon>Embryophyta</taxon>
        <taxon>Tracheophyta</taxon>
        <taxon>Spermatophyta</taxon>
        <taxon>Magnoliopsida</taxon>
        <taxon>eudicotyledons</taxon>
        <taxon>Gunneridae</taxon>
        <taxon>Pentapetalae</taxon>
        <taxon>asterids</taxon>
        <taxon>campanulids</taxon>
        <taxon>Aquifoliales</taxon>
        <taxon>Aquifoliaceae</taxon>
        <taxon>Ilex</taxon>
    </lineage>
</organism>
<dbReference type="PANTHER" id="PTHR33607">
    <property type="entry name" value="ENDONUCLEASE-1"/>
    <property type="match status" value="1"/>
</dbReference>
<evidence type="ECO:0000256" key="1">
    <source>
        <dbReference type="ARBA" id="ARBA00022722"/>
    </source>
</evidence>
<accession>A0ABC8QLT7</accession>
<dbReference type="Proteomes" id="UP001642360">
    <property type="component" value="Unassembled WGS sequence"/>
</dbReference>
<keyword evidence="4" id="KW-1185">Reference proteome</keyword>
<evidence type="ECO:0000313" key="3">
    <source>
        <dbReference type="EMBL" id="CAK9133610.1"/>
    </source>
</evidence>
<dbReference type="AlphaFoldDB" id="A0ABC8QLT7"/>
<comment type="caution">
    <text evidence="3">The sequence shown here is derived from an EMBL/GenBank/DDBJ whole genome shotgun (WGS) entry which is preliminary data.</text>
</comment>
<dbReference type="EMBL" id="CAUOFW020000103">
    <property type="protein sequence ID" value="CAK9133610.1"/>
    <property type="molecule type" value="Genomic_DNA"/>
</dbReference>
<dbReference type="GO" id="GO:0004518">
    <property type="term" value="F:nuclease activity"/>
    <property type="evidence" value="ECO:0007669"/>
    <property type="project" value="UniProtKB-KW"/>
</dbReference>